<proteinExistence type="predicted"/>
<dbReference type="EMBL" id="CP083685">
    <property type="protein sequence ID" value="UYU91553.1"/>
    <property type="molecule type" value="Genomic_DNA"/>
</dbReference>
<evidence type="ECO:0000313" key="1">
    <source>
        <dbReference type="EMBL" id="UYU91553.1"/>
    </source>
</evidence>
<dbReference type="RefSeq" id="WP_117578364.1">
    <property type="nucleotide sequence ID" value="NZ_CP083679.1"/>
</dbReference>
<evidence type="ECO:0000313" key="2">
    <source>
        <dbReference type="Proteomes" id="UP001162960"/>
    </source>
</evidence>
<name>A0AB38UF03_BACT4</name>
<gene>
    <name evidence="1" type="ORF">KQP74_02655</name>
</gene>
<protein>
    <submittedName>
        <fullName evidence="1">Uncharacterized protein</fullName>
    </submittedName>
</protein>
<sequence length="379" mass="42445">MSLTAAISPRTMALSGNPVKLEITSSSPVNYVIRNQSNVIFEGSGETGNFFVFIDEILSAILSPTHYTGEETDIILSTSSNLKEYTIEVNNQTGDRQTLQHKVLLGGISKRAMRHLNQTGSNIFTMKLLNAAGNFFMSTRTEQRVLSIRETEIRPLLFIAPVTTFTVKVAEGISTVISGLTVGACYALNLEALRKYFFSKNNMLASQFEIITVEGKAVTIVISPANIEKERYYIEFLNSYGAYECIEVTGKPTLDQDKGEDEVYGKYDEEVNDYTESRERVNTVDNLHVQTGFKTEKELMFILDMLSSDEIYLIGYGNRGIKVNASADSLAIAKNMNTPQSLPITLRFCDSEKHFTQELNSNDFNNPRIHTDVFSKQFN</sequence>
<dbReference type="AlphaFoldDB" id="A0AB38UF03"/>
<reference evidence="1" key="1">
    <citation type="submission" date="2021-06" db="EMBL/GenBank/DDBJ databases">
        <title>Interrogation of the integrated mobile genetic elements in gut-associated Bacteroides with a consensus prediction approach.</title>
        <authorList>
            <person name="Campbell D.E."/>
            <person name="Leigh J.R."/>
            <person name="Kim T."/>
            <person name="England W."/>
            <person name="Whitaker R.J."/>
            <person name="Degnan P.H."/>
        </authorList>
    </citation>
    <scope>NUCLEOTIDE SEQUENCE</scope>
    <source>
        <strain evidence="1">VPI-3443</strain>
    </source>
</reference>
<accession>A0AB38UF03</accession>
<organism evidence="1 2">
    <name type="scientific">Bacteroides thetaiotaomicron</name>
    <dbReference type="NCBI Taxonomy" id="818"/>
    <lineage>
        <taxon>Bacteria</taxon>
        <taxon>Pseudomonadati</taxon>
        <taxon>Bacteroidota</taxon>
        <taxon>Bacteroidia</taxon>
        <taxon>Bacteroidales</taxon>
        <taxon>Bacteroidaceae</taxon>
        <taxon>Bacteroides</taxon>
    </lineage>
</organism>
<dbReference type="Proteomes" id="UP001162960">
    <property type="component" value="Chromosome"/>
</dbReference>